<sequence>MGVLSQPDDASGIFRATWSSQSIFFVCDATATDAGRSQIVPAGALRTAISARIHALRGDANRTAKGNVLRLTKAQQDFHPLPRHFKIKSRRRDDRPDGQLLNETNQVDGQIPRTPLQRLQHDGPESQLGRAVVASARHIARLQFVGLLGELCEDGGARPARRHFPGRRVRRL</sequence>
<feature type="region of interest" description="Disordered" evidence="1">
    <location>
        <begin position="89"/>
        <end position="127"/>
    </location>
</feature>
<comment type="caution">
    <text evidence="2">The sequence shown here is derived from an EMBL/GenBank/DDBJ whole genome shotgun (WGS) entry which is preliminary data.</text>
</comment>
<name>A0A401U0A3_CHIPU</name>
<dbReference type="AlphaFoldDB" id="A0A401U0A3"/>
<keyword evidence="3" id="KW-1185">Reference proteome</keyword>
<proteinExistence type="predicted"/>
<evidence type="ECO:0000256" key="1">
    <source>
        <dbReference type="SAM" id="MobiDB-lite"/>
    </source>
</evidence>
<reference evidence="2 3" key="1">
    <citation type="journal article" date="2018" name="Nat. Ecol. Evol.">
        <title>Shark genomes provide insights into elasmobranch evolution and the origin of vertebrates.</title>
        <authorList>
            <person name="Hara Y"/>
            <person name="Yamaguchi K"/>
            <person name="Onimaru K"/>
            <person name="Kadota M"/>
            <person name="Koyanagi M"/>
            <person name="Keeley SD"/>
            <person name="Tatsumi K"/>
            <person name="Tanaka K"/>
            <person name="Motone F"/>
            <person name="Kageyama Y"/>
            <person name="Nozu R"/>
            <person name="Adachi N"/>
            <person name="Nishimura O"/>
            <person name="Nakagawa R"/>
            <person name="Tanegashima C"/>
            <person name="Kiyatake I"/>
            <person name="Matsumoto R"/>
            <person name="Murakumo K"/>
            <person name="Nishida K"/>
            <person name="Terakita A"/>
            <person name="Kuratani S"/>
            <person name="Sato K"/>
            <person name="Hyodo S Kuraku.S."/>
        </authorList>
    </citation>
    <scope>NUCLEOTIDE SEQUENCE [LARGE SCALE GENOMIC DNA]</scope>
</reference>
<evidence type="ECO:0000313" key="3">
    <source>
        <dbReference type="Proteomes" id="UP000287033"/>
    </source>
</evidence>
<dbReference type="EMBL" id="BEZZ01237489">
    <property type="protein sequence ID" value="GCC48331.1"/>
    <property type="molecule type" value="Genomic_DNA"/>
</dbReference>
<protein>
    <submittedName>
        <fullName evidence="2">Uncharacterized protein</fullName>
    </submittedName>
</protein>
<accession>A0A401U0A3</accession>
<evidence type="ECO:0000313" key="2">
    <source>
        <dbReference type="EMBL" id="GCC48331.1"/>
    </source>
</evidence>
<gene>
    <name evidence="2" type="ORF">chiPu_0032464</name>
</gene>
<dbReference type="Proteomes" id="UP000287033">
    <property type="component" value="Unassembled WGS sequence"/>
</dbReference>
<organism evidence="2 3">
    <name type="scientific">Chiloscyllium punctatum</name>
    <name type="common">Brownbanded bambooshark</name>
    <name type="synonym">Hemiscyllium punctatum</name>
    <dbReference type="NCBI Taxonomy" id="137246"/>
    <lineage>
        <taxon>Eukaryota</taxon>
        <taxon>Metazoa</taxon>
        <taxon>Chordata</taxon>
        <taxon>Craniata</taxon>
        <taxon>Vertebrata</taxon>
        <taxon>Chondrichthyes</taxon>
        <taxon>Elasmobranchii</taxon>
        <taxon>Galeomorphii</taxon>
        <taxon>Galeoidea</taxon>
        <taxon>Orectolobiformes</taxon>
        <taxon>Hemiscylliidae</taxon>
        <taxon>Chiloscyllium</taxon>
    </lineage>
</organism>